<organism evidence="1 2">
    <name type="scientific">Flagellimonas zhangzhouensis</name>
    <dbReference type="NCBI Taxonomy" id="1073328"/>
    <lineage>
        <taxon>Bacteria</taxon>
        <taxon>Pseudomonadati</taxon>
        <taxon>Bacteroidota</taxon>
        <taxon>Flavobacteriia</taxon>
        <taxon>Flavobacteriales</taxon>
        <taxon>Flavobacteriaceae</taxon>
        <taxon>Flagellimonas</taxon>
    </lineage>
</organism>
<protein>
    <submittedName>
        <fullName evidence="1">Uncharacterized protein</fullName>
    </submittedName>
</protein>
<reference evidence="2" key="1">
    <citation type="submission" date="2016-10" db="EMBL/GenBank/DDBJ databases">
        <authorList>
            <person name="Varghese N."/>
            <person name="Submissions S."/>
        </authorList>
    </citation>
    <scope>NUCLEOTIDE SEQUENCE [LARGE SCALE GENOMIC DNA]</scope>
    <source>
        <strain evidence="2">DSM 25030</strain>
    </source>
</reference>
<keyword evidence="2" id="KW-1185">Reference proteome</keyword>
<evidence type="ECO:0000313" key="1">
    <source>
        <dbReference type="EMBL" id="SDW06874.1"/>
    </source>
</evidence>
<dbReference type="EMBL" id="FNMY01000001">
    <property type="protein sequence ID" value="SDW06874.1"/>
    <property type="molecule type" value="Genomic_DNA"/>
</dbReference>
<dbReference type="AlphaFoldDB" id="A0A1H2QJN1"/>
<sequence>MQIHNDIQEALQLLETKTTEQAEVLDLRLVIIIEAVEQPVLHTEPTPPTEAQEAIVEQVDRAQEALIQAIEELQIVLDHTQHLQEAVATVDLRPLQEAQEVTEAAVLLPEAQGPLEAQVVAVPEALEVLPGLQVVHVVVEAEVADHNMLKTIPLI</sequence>
<gene>
    <name evidence="1" type="ORF">SAMN04487892_0238</name>
</gene>
<dbReference type="Proteomes" id="UP000199592">
    <property type="component" value="Unassembled WGS sequence"/>
</dbReference>
<evidence type="ECO:0000313" key="2">
    <source>
        <dbReference type="Proteomes" id="UP000199592"/>
    </source>
</evidence>
<name>A0A1H2QJN1_9FLAO</name>
<proteinExistence type="predicted"/>
<accession>A0A1H2QJN1</accession>